<dbReference type="GO" id="GO:0004577">
    <property type="term" value="F:N-acetylglucosaminyldiphosphodolichol N-acetylglucosaminyltransferase activity"/>
    <property type="evidence" value="ECO:0007669"/>
    <property type="project" value="TreeGrafter"/>
</dbReference>
<evidence type="ECO:0000313" key="12">
    <source>
        <dbReference type="EMBL" id="KAH0563488.1"/>
    </source>
</evidence>
<keyword evidence="13" id="KW-1185">Reference proteome</keyword>
<comment type="similarity">
    <text evidence="3 11">Belongs to the ALG14 family.</text>
</comment>
<evidence type="ECO:0000256" key="1">
    <source>
        <dbReference type="ARBA" id="ARBA00004389"/>
    </source>
</evidence>
<evidence type="ECO:0000256" key="5">
    <source>
        <dbReference type="ARBA" id="ARBA00017467"/>
    </source>
</evidence>
<dbReference type="Proteomes" id="UP000750711">
    <property type="component" value="Unassembled WGS sequence"/>
</dbReference>
<evidence type="ECO:0000256" key="10">
    <source>
        <dbReference type="ARBA" id="ARBA00032062"/>
    </source>
</evidence>
<organism evidence="12 13">
    <name type="scientific">Trichoglossum hirsutum</name>
    <dbReference type="NCBI Taxonomy" id="265104"/>
    <lineage>
        <taxon>Eukaryota</taxon>
        <taxon>Fungi</taxon>
        <taxon>Dikarya</taxon>
        <taxon>Ascomycota</taxon>
        <taxon>Pezizomycotina</taxon>
        <taxon>Geoglossomycetes</taxon>
        <taxon>Geoglossales</taxon>
        <taxon>Geoglossaceae</taxon>
        <taxon>Trichoglossum</taxon>
    </lineage>
</organism>
<protein>
    <recommendedName>
        <fullName evidence="5 11">UDP-N-acetylglucosamine transferase subunit ALG14</fullName>
    </recommendedName>
    <alternativeName>
        <fullName evidence="10 11">Asparagine-linked glycosylation protein 14</fullName>
    </alternativeName>
</protein>
<sequence length="192" mass="21458">MFLLLKRSLNPSLYALRSYVISAGDEFSAQRAEEFERSLWCASATAMAAGGVGGGMKEEEAKQRYEIYTVPRARKIHQSLLTTPINALKCCIACIHVLRGNNNKPLLYPQYPDLIICNGPGTAVCVILMSLSLKYFGIRGAKGKMRTIYVESFARVRTLSLSGKILRGCCDRFVVQWERLKRGRAEYLGILV</sequence>
<evidence type="ECO:0000256" key="9">
    <source>
        <dbReference type="ARBA" id="ARBA00023136"/>
    </source>
</evidence>
<dbReference type="Pfam" id="PF08660">
    <property type="entry name" value="Alg14"/>
    <property type="match status" value="1"/>
</dbReference>
<evidence type="ECO:0000256" key="8">
    <source>
        <dbReference type="ARBA" id="ARBA00022989"/>
    </source>
</evidence>
<dbReference type="PANTHER" id="PTHR12154:SF4">
    <property type="entry name" value="UDP-N-ACETYLGLUCOSAMINE TRANSFERASE SUBUNIT ALG14 HOMOLOG"/>
    <property type="match status" value="1"/>
</dbReference>
<reference evidence="12" key="1">
    <citation type="submission" date="2021-03" db="EMBL/GenBank/DDBJ databases">
        <title>Comparative genomics and phylogenomic investigation of the class Geoglossomycetes provide insights into ecological specialization and systematics.</title>
        <authorList>
            <person name="Melie T."/>
            <person name="Pirro S."/>
            <person name="Miller A.N."/>
            <person name="Quandt A."/>
        </authorList>
    </citation>
    <scope>NUCLEOTIDE SEQUENCE</scope>
    <source>
        <strain evidence="12">CAQ_001_2017</strain>
    </source>
</reference>
<keyword evidence="6" id="KW-0812">Transmembrane</keyword>
<accession>A0A9P8LFQ2</accession>
<evidence type="ECO:0000313" key="13">
    <source>
        <dbReference type="Proteomes" id="UP000750711"/>
    </source>
</evidence>
<dbReference type="InterPro" id="IPR013969">
    <property type="entry name" value="Oligosacch_biosynth_Alg14"/>
</dbReference>
<dbReference type="GO" id="GO:0031965">
    <property type="term" value="C:nuclear membrane"/>
    <property type="evidence" value="ECO:0007669"/>
    <property type="project" value="UniProtKB-SubCell"/>
</dbReference>
<gene>
    <name evidence="11" type="primary">ALG14</name>
    <name evidence="12" type="ORF">GP486_001954</name>
</gene>
<comment type="subunit">
    <text evidence="4 11">Heterodimer with ALG13 to form a functional enzyme.</text>
</comment>
<evidence type="ECO:0000256" key="7">
    <source>
        <dbReference type="ARBA" id="ARBA00022824"/>
    </source>
</evidence>
<keyword evidence="7 11" id="KW-0256">Endoplasmic reticulum</keyword>
<comment type="function">
    <text evidence="11">Involved in protein N-glycosylation. Essential for the second step of the dolichol-linked oligosaccharide pathway. Anchors the catalytic subunit ALG13 to the ER.</text>
</comment>
<dbReference type="Gene3D" id="3.40.50.2000">
    <property type="entry name" value="Glycogen Phosphorylase B"/>
    <property type="match status" value="1"/>
</dbReference>
<keyword evidence="9" id="KW-0472">Membrane</keyword>
<dbReference type="PANTHER" id="PTHR12154">
    <property type="entry name" value="GLYCOSYL TRANSFERASE-RELATED"/>
    <property type="match status" value="1"/>
</dbReference>
<dbReference type="GO" id="GO:0043541">
    <property type="term" value="C:UDP-N-acetylglucosamine transferase complex"/>
    <property type="evidence" value="ECO:0007669"/>
    <property type="project" value="TreeGrafter"/>
</dbReference>
<dbReference type="EMBL" id="JAGHQM010000197">
    <property type="protein sequence ID" value="KAH0563488.1"/>
    <property type="molecule type" value="Genomic_DNA"/>
</dbReference>
<evidence type="ECO:0000256" key="11">
    <source>
        <dbReference type="RuleBase" id="RU362127"/>
    </source>
</evidence>
<evidence type="ECO:0000256" key="6">
    <source>
        <dbReference type="ARBA" id="ARBA00022692"/>
    </source>
</evidence>
<proteinExistence type="inferred from homology"/>
<comment type="caution">
    <text evidence="12">The sequence shown here is derived from an EMBL/GenBank/DDBJ whole genome shotgun (WGS) entry which is preliminary data.</text>
</comment>
<name>A0A9P8LFQ2_9PEZI</name>
<evidence type="ECO:0000256" key="4">
    <source>
        <dbReference type="ARBA" id="ARBA00011335"/>
    </source>
</evidence>
<dbReference type="AlphaFoldDB" id="A0A9P8LFQ2"/>
<comment type="subcellular location">
    <subcellularLocation>
        <location evidence="1 11">Endoplasmic reticulum membrane</location>
        <topology evidence="1 11">Single-pass membrane protein</topology>
    </subcellularLocation>
    <subcellularLocation>
        <location evidence="2">Nucleus membrane</location>
        <topology evidence="2">Single-pass membrane protein</topology>
    </subcellularLocation>
</comment>
<evidence type="ECO:0000256" key="2">
    <source>
        <dbReference type="ARBA" id="ARBA00004590"/>
    </source>
</evidence>
<keyword evidence="8" id="KW-1133">Transmembrane helix</keyword>
<dbReference type="GO" id="GO:0006488">
    <property type="term" value="P:dolichol-linked oligosaccharide biosynthetic process"/>
    <property type="evidence" value="ECO:0007669"/>
    <property type="project" value="InterPro"/>
</dbReference>
<evidence type="ECO:0000256" key="3">
    <source>
        <dbReference type="ARBA" id="ARBA00009731"/>
    </source>
</evidence>